<organism evidence="2 4">
    <name type="scientific">Pythium oligandrum</name>
    <name type="common">Mycoparasitic fungus</name>
    <dbReference type="NCBI Taxonomy" id="41045"/>
    <lineage>
        <taxon>Eukaryota</taxon>
        <taxon>Sar</taxon>
        <taxon>Stramenopiles</taxon>
        <taxon>Oomycota</taxon>
        <taxon>Peronosporomycetes</taxon>
        <taxon>Pythiales</taxon>
        <taxon>Pythiaceae</taxon>
        <taxon>Pythium</taxon>
    </lineage>
</organism>
<feature type="compositionally biased region" description="Polar residues" evidence="1">
    <location>
        <begin position="949"/>
        <end position="958"/>
    </location>
</feature>
<dbReference type="PANTHER" id="PTHR33266:SF1">
    <property type="entry name" value="F-BOX DOMAIN-CONTAINING PROTEIN"/>
    <property type="match status" value="1"/>
</dbReference>
<reference evidence="2" key="1">
    <citation type="submission" date="2019-03" db="EMBL/GenBank/DDBJ databases">
        <title>Long read genome sequence of the mycoparasitic Pythium oligandrum ATCC 38472 isolated from sugarbeet rhizosphere.</title>
        <authorList>
            <person name="Gaulin E."/>
        </authorList>
    </citation>
    <scope>NUCLEOTIDE SEQUENCE</scope>
    <source>
        <strain evidence="2">ATCC 38472_TT</strain>
    </source>
</reference>
<evidence type="ECO:0000256" key="1">
    <source>
        <dbReference type="SAM" id="MobiDB-lite"/>
    </source>
</evidence>
<evidence type="ECO:0000313" key="3">
    <source>
        <dbReference type="EMBL" id="TMW56431.1"/>
    </source>
</evidence>
<accession>A0A8K1C510</accession>
<feature type="compositionally biased region" description="Acidic residues" evidence="1">
    <location>
        <begin position="18"/>
        <end position="30"/>
    </location>
</feature>
<dbReference type="OrthoDB" id="128354at2759"/>
<dbReference type="EMBL" id="SPLM01000145">
    <property type="protein sequence ID" value="TMW56431.1"/>
    <property type="molecule type" value="Genomic_DNA"/>
</dbReference>
<evidence type="ECO:0000313" key="2">
    <source>
        <dbReference type="EMBL" id="TMW56423.1"/>
    </source>
</evidence>
<protein>
    <recommendedName>
        <fullName evidence="5">Death domain-containing protein</fullName>
    </recommendedName>
</protein>
<dbReference type="Proteomes" id="UP000794436">
    <property type="component" value="Unassembled WGS sequence"/>
</dbReference>
<gene>
    <name evidence="2" type="ORF">Poli38472_006433</name>
    <name evidence="3" type="ORF">Poli38472_006441</name>
</gene>
<evidence type="ECO:0000313" key="4">
    <source>
        <dbReference type="Proteomes" id="UP000794436"/>
    </source>
</evidence>
<feature type="region of interest" description="Disordered" evidence="1">
    <location>
        <begin position="1"/>
        <end position="30"/>
    </location>
</feature>
<comment type="caution">
    <text evidence="2">The sequence shown here is derived from an EMBL/GenBank/DDBJ whole genome shotgun (WGS) entry which is preliminary data.</text>
</comment>
<evidence type="ECO:0008006" key="5">
    <source>
        <dbReference type="Google" id="ProtNLM"/>
    </source>
</evidence>
<dbReference type="EMBL" id="SPLM01000145">
    <property type="protein sequence ID" value="TMW56423.1"/>
    <property type="molecule type" value="Genomic_DNA"/>
</dbReference>
<dbReference type="PANTHER" id="PTHR33266">
    <property type="entry name" value="CHROMOSOME 15, WHOLE GENOME SHOTGUN SEQUENCE"/>
    <property type="match status" value="1"/>
</dbReference>
<feature type="compositionally biased region" description="Basic and acidic residues" evidence="1">
    <location>
        <begin position="1"/>
        <end position="17"/>
    </location>
</feature>
<feature type="region of interest" description="Disordered" evidence="1">
    <location>
        <begin position="926"/>
        <end position="967"/>
    </location>
</feature>
<sequence length="967" mass="109216">MSHASSDRETTERAEEHYMEEEKEDMADDEVHESKAEAVDATAVVLEWLHRNGMAVKPTGVKVLLSLDDDGLAMVSEIQRALPDLRMPPKAWGPLIKFVQDGVKQHEKEDPVSLDSNALELRNEEFTQPYVNQEIPYRLEACINKCWEQYCAKRPTLSKDAVFPYTTIVQSSGFGKSRLVRELAVLTNKRMPNARMRVLYVCVRQSGSSSGYPTKTHIWPDGLFPTAYPQNDQSLQETLSVLLQTVFHNAMLDWANIGNRCFSHFENATTGKATYEAYTRKLFPSNQQKYAGNRDKPCSSYGSRRVLVLALDEARWLLETSANDRTGWFRRFRRALNHANDAIAQTYGNFAGIFSVLIDTNSKISNFTPPSTRDPSSREPKTGKSMLFPPFVLTHTMDIMLERLLEMKYGERYVKGTLSSSDYCKFLLMPLEETREALASMGRPLWQQYKIRKTGRPGSQDSSDVEWVKLLWLAAEKLVGGVELDTIVKDQSNSLRAVTALLCRLGIRPHSWSPLAPSLVADYMAVLSHMNCTHDQFVGSYSSEPVLTFGAARVWYKSVVMPRSSASQLLEYRLLPELRKMLHQEALDTGEVGEIVARMVLLLAMDATGVVATGNEDERCYDGKFYSVATFLRTLSGDSEDVRIERGEMRDVETLLEPWESWKVGFSHFVKVSQEPTKEALWAMLARRSACILPRNFKGINLLIPIFTPSDNSNEPAVSMIVIQVKNRKGRDAAFPDSATISTRPELTFKGELSKFAIHEVLRIYMSLHGVKRMEQFFTVDPGIRKGPRSIEKEIKAGKIVKTEGPPKPDAVVLCIRGLGGWFAKSLTKGATCMEGDTEVETMELENLKTVISSGVATQLTSFLGPYWKLEEMVLADLDQRDNLGESYGMDRDEVIQIANRPMVKTVLARTWKYHATDAEALFYNDEYDDDDDDDDDDDMDHSYKTKTKQQLGSSSAEPVNKRFKES</sequence>
<feature type="compositionally biased region" description="Acidic residues" evidence="1">
    <location>
        <begin position="926"/>
        <end position="940"/>
    </location>
</feature>
<proteinExistence type="predicted"/>
<dbReference type="AlphaFoldDB" id="A0A8K1C510"/>
<keyword evidence="4" id="KW-1185">Reference proteome</keyword>
<name>A0A8K1C510_PYTOL</name>